<dbReference type="EnsemblPlants" id="QL05p015559:mrna">
    <property type="protein sequence ID" value="QL05p015559:mrna:CDS:1"/>
    <property type="gene ID" value="QL05p015559"/>
</dbReference>
<dbReference type="EMBL" id="LRBV02000005">
    <property type="status" value="NOT_ANNOTATED_CDS"/>
    <property type="molecule type" value="Genomic_DNA"/>
</dbReference>
<reference evidence="1" key="2">
    <citation type="submission" date="2021-01" db="UniProtKB">
        <authorList>
            <consortium name="EnsemblPlants"/>
        </authorList>
    </citation>
    <scope>IDENTIFICATION</scope>
</reference>
<sequence length="212" mass="24761">MDMCIAGMLYEYRPYLKNLHIPSFTRLVESAKRTNMSVRRPSKCLTSQTVGASNQSWKWESKKREVVVVKETKKATEGRKRERSGIPPPFSMSAEELYSIIDAWVKDGVLVVVLLTYKHEPTEEEKQGTLYCRYHRRSDHYTIDCYALRNIFHEKVAKGNLVIKNGKRVDQKMHRLEVAMAFFMGCEDPMDRLGVWPVIASHVHLYKMNKWC</sequence>
<dbReference type="Proteomes" id="UP000594261">
    <property type="component" value="Chromosome 5"/>
</dbReference>
<reference evidence="1 2" key="1">
    <citation type="journal article" date="2016" name="G3 (Bethesda)">
        <title>First Draft Assembly and Annotation of the Genome of a California Endemic Oak Quercus lobata Nee (Fagaceae).</title>
        <authorList>
            <person name="Sork V.L."/>
            <person name="Fitz-Gibbon S.T."/>
            <person name="Puiu D."/>
            <person name="Crepeau M."/>
            <person name="Gugger P.F."/>
            <person name="Sherman R."/>
            <person name="Stevens K."/>
            <person name="Langley C.H."/>
            <person name="Pellegrini M."/>
            <person name="Salzberg S.L."/>
        </authorList>
    </citation>
    <scope>NUCLEOTIDE SEQUENCE [LARGE SCALE GENOMIC DNA]</scope>
    <source>
        <strain evidence="1 2">cv. SW786</strain>
    </source>
</reference>
<proteinExistence type="predicted"/>
<dbReference type="Gramene" id="QL05p015559:mrna">
    <property type="protein sequence ID" value="QL05p015559:mrna:CDS:1"/>
    <property type="gene ID" value="QL05p015559"/>
</dbReference>
<keyword evidence="2" id="KW-1185">Reference proteome</keyword>
<accession>A0A7N2R4C6</accession>
<evidence type="ECO:0000313" key="2">
    <source>
        <dbReference type="Proteomes" id="UP000594261"/>
    </source>
</evidence>
<organism evidence="1 2">
    <name type="scientific">Quercus lobata</name>
    <name type="common">Valley oak</name>
    <dbReference type="NCBI Taxonomy" id="97700"/>
    <lineage>
        <taxon>Eukaryota</taxon>
        <taxon>Viridiplantae</taxon>
        <taxon>Streptophyta</taxon>
        <taxon>Embryophyta</taxon>
        <taxon>Tracheophyta</taxon>
        <taxon>Spermatophyta</taxon>
        <taxon>Magnoliopsida</taxon>
        <taxon>eudicotyledons</taxon>
        <taxon>Gunneridae</taxon>
        <taxon>Pentapetalae</taxon>
        <taxon>rosids</taxon>
        <taxon>fabids</taxon>
        <taxon>Fagales</taxon>
        <taxon>Fagaceae</taxon>
        <taxon>Quercus</taxon>
    </lineage>
</organism>
<evidence type="ECO:0000313" key="1">
    <source>
        <dbReference type="EnsemblPlants" id="QL05p015559:mrna:CDS:1"/>
    </source>
</evidence>
<protein>
    <submittedName>
        <fullName evidence="1">Uncharacterized protein</fullName>
    </submittedName>
</protein>
<dbReference type="InParanoid" id="A0A7N2R4C6"/>
<dbReference type="AlphaFoldDB" id="A0A7N2R4C6"/>
<name>A0A7N2R4C6_QUELO</name>